<dbReference type="SUPFAM" id="SSF50939">
    <property type="entry name" value="Sialidases"/>
    <property type="match status" value="1"/>
</dbReference>
<dbReference type="KEGG" id="prag:EKN56_13375"/>
<dbReference type="RefSeq" id="WP_130592237.1">
    <property type="nucleotide sequence ID" value="NZ_CP034752.1"/>
</dbReference>
<name>A0A411WM52_9GAMM</name>
<organism evidence="1 2">
    <name type="scientific">Limnobaculum zhutongyuii</name>
    <dbReference type="NCBI Taxonomy" id="2498113"/>
    <lineage>
        <taxon>Bacteria</taxon>
        <taxon>Pseudomonadati</taxon>
        <taxon>Pseudomonadota</taxon>
        <taxon>Gammaproteobacteria</taxon>
        <taxon>Enterobacterales</taxon>
        <taxon>Budviciaceae</taxon>
        <taxon>Limnobaculum</taxon>
    </lineage>
</organism>
<dbReference type="Proteomes" id="UP000293154">
    <property type="component" value="Chromosome"/>
</dbReference>
<dbReference type="EMBL" id="CP034752">
    <property type="protein sequence ID" value="QBH97303.1"/>
    <property type="molecule type" value="Genomic_DNA"/>
</dbReference>
<evidence type="ECO:0008006" key="3">
    <source>
        <dbReference type="Google" id="ProtNLM"/>
    </source>
</evidence>
<dbReference type="InterPro" id="IPR036278">
    <property type="entry name" value="Sialidase_sf"/>
</dbReference>
<dbReference type="AlphaFoldDB" id="A0A411WM52"/>
<evidence type="ECO:0000313" key="1">
    <source>
        <dbReference type="EMBL" id="QBH97303.1"/>
    </source>
</evidence>
<gene>
    <name evidence="1" type="ORF">EKN56_13375</name>
</gene>
<proteinExistence type="predicted"/>
<protein>
    <recommendedName>
        <fullName evidence="3">Exo-alpha-sialidase</fullName>
    </recommendedName>
</protein>
<evidence type="ECO:0000313" key="2">
    <source>
        <dbReference type="Proteomes" id="UP000293154"/>
    </source>
</evidence>
<reference evidence="1 2" key="1">
    <citation type="submission" date="2019-03" db="EMBL/GenBank/DDBJ databases">
        <title>Pragia sp. nov. isolated from the gut tract of Carduelis flavirostris.</title>
        <authorList>
            <person name="Ge Y."/>
        </authorList>
    </citation>
    <scope>NUCLEOTIDE SEQUENCE [LARGE SCALE GENOMIC DNA]</scope>
    <source>
        <strain evidence="1 2">CF-458</strain>
    </source>
</reference>
<dbReference type="OrthoDB" id="1746166at2"/>
<keyword evidence="2" id="KW-1185">Reference proteome</keyword>
<accession>A0A411WM52</accession>
<sequence>MMKLEKITKVPGFDKEDPDNARQNNYAWSMTGFGDYVYVGTGRNVPYNGYGNFDLPAPDAFTPENPTMTAEIWRYPKCSHGHKHWERVFRAPKEWSVMGFRSMEVFTDDKGETALYCGCYARGNGPSYMLKSTDGVSWRHIPAGIEPGYSTRSVKTHKGKLYTSALHQFTTELESFLYVTENPEKGWTRVNTDTISGEIFNMISFNGSLYLATMPVGGFELWRCEDPESGKWKRVIDKGAGDALNECPLSLEVFEDHLYIGVGISCEFYSTDPVNPWVVPKGFDLIRISKTDKWEVIVGQKPIAPTKTTTGTRNLGKYPSGLGNMCNAYCWELRSFGGRLYLGTWDTRRINQTFISDFILRPTMERYKKFGSFLVGFIKSVGKNIIEDDYHMLRWLKAFLCTYLKREKSLGFDFASSKDGKTFEMISIDGFGNKENMGIRRMYTPDDRIMYIGTACGSQGCEVWTLEEDKCKCCNSCN</sequence>